<dbReference type="GO" id="GO:0005524">
    <property type="term" value="F:ATP binding"/>
    <property type="evidence" value="ECO:0007669"/>
    <property type="project" value="InterPro"/>
</dbReference>
<evidence type="ECO:0000259" key="3">
    <source>
        <dbReference type="SMART" id="SM00853"/>
    </source>
</evidence>
<proteinExistence type="inferred from homology"/>
<dbReference type="InterPro" id="IPR020568">
    <property type="entry name" value="Ribosomal_Su5_D2-typ_SF"/>
</dbReference>
<dbReference type="PANTHER" id="PTHR10073:SF52">
    <property type="entry name" value="MISMATCH REPAIR ENDONUCLEASE PMS2"/>
    <property type="match status" value="1"/>
</dbReference>
<dbReference type="PROSITE" id="PS00058">
    <property type="entry name" value="DNA_MISMATCH_REPAIR_1"/>
    <property type="match status" value="1"/>
</dbReference>
<evidence type="ECO:0000259" key="4">
    <source>
        <dbReference type="SMART" id="SM01340"/>
    </source>
</evidence>
<keyword evidence="6" id="KW-1185">Reference proteome</keyword>
<evidence type="ECO:0008006" key="7">
    <source>
        <dbReference type="Google" id="ProtNLM"/>
    </source>
</evidence>
<dbReference type="InterPro" id="IPR042120">
    <property type="entry name" value="MutL_C_dimsub"/>
</dbReference>
<dbReference type="InterPro" id="IPR014762">
    <property type="entry name" value="DNA_mismatch_repair_CS"/>
</dbReference>
<dbReference type="AlphaFoldDB" id="A0A9P0CAV4"/>
<dbReference type="Proteomes" id="UP001153636">
    <property type="component" value="Chromosome 1"/>
</dbReference>
<dbReference type="GO" id="GO:0016887">
    <property type="term" value="F:ATP hydrolysis activity"/>
    <property type="evidence" value="ECO:0007669"/>
    <property type="project" value="InterPro"/>
</dbReference>
<sequence>MDSLETNDNLPESNECTSNQIIKPINKDTIHRICSGQVVLSLSVAMKELVENSLDAGATIIDVHLKEYGSELLEVCDNGSGVLPANFESLTLKHYTSKIKEFNDLQYLETLGFRGEALSSLCALSDLVITTRHSSLDIATKITYDNNGKIVSTTPVAREKGTTVTLCKLFSSLPVRRKEFTKNLKKEFNKMCQMLYAYCLVSKGVKFTCSNTTDKGSKSTIVSTDGQNMVRENIINVFGPKQISTLIDIDLMPPNEEVLAEFGIKSSPDSSVPFSFEFLISSVIHGSGRRVADRQFYFINSRPCEPSKLMKIVNEIYKQFNSNEYPFVYLNVTTKSALIDVNITPDKRQVFIENEKLLLAVVKSSLLAAFKQFPSTFKMQNVEITNFIQSDRGIKRSITESCIQKGRILEIFKKKPKTTGNSSTNKIDIKDFLNKPKETFNNGSTDNFDQIKIDKSILDESQEKLDSLIEMACQLIKDDKDNDNVIDVESAKFKPEDLEISLDQPKFKKSLKSVPFKISIEQIKKCNDASKEGVGENIKIRFRSEIKTDQNKSAEEELQKQIKKSDFSEMTVIGQFNKGFIVTKLKDDLFLIDQHASDEKYNFEMLQLNTVVDSQVLVNPKPLELTAGNECLLIENIDVFKKNGFSFKIDAAAPCTKKVALTSIPISRNFVFSKDDIDEMLLMLQESSNTICVPSKLKRMFASRACRKSVMIGTDLSKKDMKKLVEHMGQIDQPWNCPHGRPTMRHLVNLSLLSGDT</sequence>
<dbReference type="FunFam" id="3.30.565.10:FF:000014">
    <property type="entry name" value="Mismatch repair endonuclease pms1, putative"/>
    <property type="match status" value="1"/>
</dbReference>
<dbReference type="GO" id="GO:0006298">
    <property type="term" value="P:mismatch repair"/>
    <property type="evidence" value="ECO:0007669"/>
    <property type="project" value="InterPro"/>
</dbReference>
<dbReference type="InterPro" id="IPR014721">
    <property type="entry name" value="Ribsml_uS5_D2-typ_fold_subgr"/>
</dbReference>
<accession>A0A9P0CAV4</accession>
<dbReference type="SUPFAM" id="SSF118116">
    <property type="entry name" value="DNA mismatch repair protein MutL"/>
    <property type="match status" value="1"/>
</dbReference>
<evidence type="ECO:0000256" key="1">
    <source>
        <dbReference type="ARBA" id="ARBA00006082"/>
    </source>
</evidence>
<dbReference type="PANTHER" id="PTHR10073">
    <property type="entry name" value="DNA MISMATCH REPAIR PROTEIN MLH, PMS, MUTL"/>
    <property type="match status" value="1"/>
</dbReference>
<dbReference type="InterPro" id="IPR038973">
    <property type="entry name" value="MutL/Mlh/Pms-like"/>
</dbReference>
<dbReference type="GO" id="GO:0140664">
    <property type="term" value="F:ATP-dependent DNA damage sensor activity"/>
    <property type="evidence" value="ECO:0007669"/>
    <property type="project" value="InterPro"/>
</dbReference>
<dbReference type="GO" id="GO:0032389">
    <property type="term" value="C:MutLalpha complex"/>
    <property type="evidence" value="ECO:0007669"/>
    <property type="project" value="TreeGrafter"/>
</dbReference>
<dbReference type="OrthoDB" id="10254304at2759"/>
<dbReference type="Gene3D" id="3.30.1540.20">
    <property type="entry name" value="MutL, C-terminal domain, dimerisation subdomain"/>
    <property type="match status" value="1"/>
</dbReference>
<dbReference type="InterPro" id="IPR013507">
    <property type="entry name" value="DNA_mismatch_S5_2-like"/>
</dbReference>
<dbReference type="InterPro" id="IPR036890">
    <property type="entry name" value="HATPase_C_sf"/>
</dbReference>
<dbReference type="SMART" id="SM01340">
    <property type="entry name" value="DNA_mis_repair"/>
    <property type="match status" value="1"/>
</dbReference>
<dbReference type="SUPFAM" id="SSF55874">
    <property type="entry name" value="ATPase domain of HSP90 chaperone/DNA topoisomerase II/histidine kinase"/>
    <property type="match status" value="1"/>
</dbReference>
<dbReference type="FunFam" id="3.30.1540.20:FF:000019">
    <property type="entry name" value="PMS1 homolog 2, mismatch repair system component"/>
    <property type="match status" value="1"/>
</dbReference>
<dbReference type="InterPro" id="IPR042121">
    <property type="entry name" value="MutL_C_regsub"/>
</dbReference>
<gene>
    <name evidence="5" type="ORF">PSYICH_LOCUS368</name>
</gene>
<dbReference type="Gene3D" id="3.30.1370.100">
    <property type="entry name" value="MutL, C-terminal domain, regulatory subdomain"/>
    <property type="match status" value="1"/>
</dbReference>
<dbReference type="InterPro" id="IPR037198">
    <property type="entry name" value="MutL_C_sf"/>
</dbReference>
<feature type="domain" description="MutL C-terminal dimerisation" evidence="3">
    <location>
        <begin position="572"/>
        <end position="716"/>
    </location>
</feature>
<dbReference type="Pfam" id="PF01119">
    <property type="entry name" value="DNA_mis_repair"/>
    <property type="match status" value="1"/>
</dbReference>
<dbReference type="SUPFAM" id="SSF54211">
    <property type="entry name" value="Ribosomal protein S5 domain 2-like"/>
    <property type="match status" value="1"/>
</dbReference>
<reference evidence="5" key="1">
    <citation type="submission" date="2022-01" db="EMBL/GenBank/DDBJ databases">
        <authorList>
            <person name="King R."/>
        </authorList>
    </citation>
    <scope>NUCLEOTIDE SEQUENCE</scope>
</reference>
<dbReference type="Pfam" id="PF08676">
    <property type="entry name" value="MutL_C"/>
    <property type="match status" value="1"/>
</dbReference>
<name>A0A9P0CAV4_9CUCU</name>
<dbReference type="Gene3D" id="3.30.565.10">
    <property type="entry name" value="Histidine kinase-like ATPase, C-terminal domain"/>
    <property type="match status" value="1"/>
</dbReference>
<feature type="domain" description="DNA mismatch repair protein S5" evidence="4">
    <location>
        <begin position="234"/>
        <end position="371"/>
    </location>
</feature>
<dbReference type="Gene3D" id="3.30.230.10">
    <property type="match status" value="1"/>
</dbReference>
<dbReference type="GO" id="GO:0030983">
    <property type="term" value="F:mismatched DNA binding"/>
    <property type="evidence" value="ECO:0007669"/>
    <property type="project" value="InterPro"/>
</dbReference>
<evidence type="ECO:0000313" key="5">
    <source>
        <dbReference type="EMBL" id="CAH1098474.1"/>
    </source>
</evidence>
<evidence type="ECO:0000313" key="6">
    <source>
        <dbReference type="Proteomes" id="UP001153636"/>
    </source>
</evidence>
<dbReference type="NCBIfam" id="TIGR00585">
    <property type="entry name" value="mutl"/>
    <property type="match status" value="1"/>
</dbReference>
<dbReference type="SMART" id="SM00853">
    <property type="entry name" value="MutL_C"/>
    <property type="match status" value="1"/>
</dbReference>
<protein>
    <recommendedName>
        <fullName evidence="7">Mismatch repair endonuclease PMS2</fullName>
    </recommendedName>
</protein>
<dbReference type="EMBL" id="OV651813">
    <property type="protein sequence ID" value="CAH1098474.1"/>
    <property type="molecule type" value="Genomic_DNA"/>
</dbReference>
<dbReference type="Pfam" id="PF13589">
    <property type="entry name" value="HATPase_c_3"/>
    <property type="match status" value="1"/>
</dbReference>
<evidence type="ECO:0000256" key="2">
    <source>
        <dbReference type="ARBA" id="ARBA00022763"/>
    </source>
</evidence>
<keyword evidence="2" id="KW-0227">DNA damage</keyword>
<dbReference type="FunFam" id="3.30.1370.100:FF:000001">
    <property type="entry name" value="Mismatch repair endonuclease pms1, putative"/>
    <property type="match status" value="1"/>
</dbReference>
<comment type="similarity">
    <text evidence="1">Belongs to the DNA mismatch repair MutL/HexB family.</text>
</comment>
<organism evidence="5 6">
    <name type="scientific">Psylliodes chrysocephalus</name>
    <dbReference type="NCBI Taxonomy" id="3402493"/>
    <lineage>
        <taxon>Eukaryota</taxon>
        <taxon>Metazoa</taxon>
        <taxon>Ecdysozoa</taxon>
        <taxon>Arthropoda</taxon>
        <taxon>Hexapoda</taxon>
        <taxon>Insecta</taxon>
        <taxon>Pterygota</taxon>
        <taxon>Neoptera</taxon>
        <taxon>Endopterygota</taxon>
        <taxon>Coleoptera</taxon>
        <taxon>Polyphaga</taxon>
        <taxon>Cucujiformia</taxon>
        <taxon>Chrysomeloidea</taxon>
        <taxon>Chrysomelidae</taxon>
        <taxon>Galerucinae</taxon>
        <taxon>Alticini</taxon>
        <taxon>Psylliodes</taxon>
    </lineage>
</organism>
<dbReference type="InterPro" id="IPR002099">
    <property type="entry name" value="MutL/Mlh/PMS"/>
</dbReference>
<dbReference type="CDD" id="cd16926">
    <property type="entry name" value="HATPase_MutL-MLH-PMS-like"/>
    <property type="match status" value="1"/>
</dbReference>
<dbReference type="InterPro" id="IPR014790">
    <property type="entry name" value="MutL_C"/>
</dbReference>
<dbReference type="CDD" id="cd03484">
    <property type="entry name" value="MutL_Trans_hPMS_2_like"/>
    <property type="match status" value="1"/>
</dbReference>